<dbReference type="PANTHER" id="PTHR24104:SF25">
    <property type="entry name" value="PROTEIN LIN-41"/>
    <property type="match status" value="1"/>
</dbReference>
<organism evidence="2">
    <name type="scientific">marine sediment metagenome</name>
    <dbReference type="NCBI Taxonomy" id="412755"/>
    <lineage>
        <taxon>unclassified sequences</taxon>
        <taxon>metagenomes</taxon>
        <taxon>ecological metagenomes</taxon>
    </lineage>
</organism>
<dbReference type="PANTHER" id="PTHR24104">
    <property type="entry name" value="E3 UBIQUITIN-PROTEIN LIGASE NHLRC1-RELATED"/>
    <property type="match status" value="1"/>
</dbReference>
<name>A0A0F9E051_9ZZZZ</name>
<dbReference type="InterPro" id="IPR011042">
    <property type="entry name" value="6-blade_b-propeller_TolB-like"/>
</dbReference>
<dbReference type="SUPFAM" id="SSF101898">
    <property type="entry name" value="NHL repeat"/>
    <property type="match status" value="1"/>
</dbReference>
<dbReference type="Pfam" id="PF17170">
    <property type="entry name" value="DUF5128"/>
    <property type="match status" value="1"/>
</dbReference>
<accession>A0A0F9E051</accession>
<reference evidence="2" key="1">
    <citation type="journal article" date="2015" name="Nature">
        <title>Complex archaea that bridge the gap between prokaryotes and eukaryotes.</title>
        <authorList>
            <person name="Spang A."/>
            <person name="Saw J.H."/>
            <person name="Jorgensen S.L."/>
            <person name="Zaremba-Niedzwiedzka K."/>
            <person name="Martijn J."/>
            <person name="Lind A.E."/>
            <person name="van Eijk R."/>
            <person name="Schleper C."/>
            <person name="Guy L."/>
            <person name="Ettema T.J."/>
        </authorList>
    </citation>
    <scope>NUCLEOTIDE SEQUENCE</scope>
</reference>
<keyword evidence="1" id="KW-0677">Repeat</keyword>
<dbReference type="InterPro" id="IPR001258">
    <property type="entry name" value="NHL_repeat"/>
</dbReference>
<evidence type="ECO:0000256" key="1">
    <source>
        <dbReference type="ARBA" id="ARBA00022737"/>
    </source>
</evidence>
<dbReference type="AlphaFoldDB" id="A0A0F9E051"/>
<gene>
    <name evidence="2" type="ORF">LCGC14_2484970</name>
</gene>
<evidence type="ECO:0008006" key="3">
    <source>
        <dbReference type="Google" id="ProtNLM"/>
    </source>
</evidence>
<feature type="non-terminal residue" evidence="2">
    <location>
        <position position="422"/>
    </location>
</feature>
<dbReference type="Gene3D" id="2.120.10.30">
    <property type="entry name" value="TolB, C-terminal domain"/>
    <property type="match status" value="3"/>
</dbReference>
<proteinExistence type="predicted"/>
<dbReference type="EMBL" id="LAZR01039236">
    <property type="protein sequence ID" value="KKL17498.1"/>
    <property type="molecule type" value="Genomic_DNA"/>
</dbReference>
<protein>
    <recommendedName>
        <fullName evidence="3">SMP-30/Gluconolactonase/LRE-like region domain-containing protein</fullName>
    </recommendedName>
</protein>
<dbReference type="GO" id="GO:0008270">
    <property type="term" value="F:zinc ion binding"/>
    <property type="evidence" value="ECO:0007669"/>
    <property type="project" value="UniProtKB-KW"/>
</dbReference>
<sequence length="422" mass="46194">MFFLTGTLVGLSRTSEESGSNILFSSGVVDVAKLFQSGGTCTAWVKYFGQLLRCQMRKKHTTIGPFRSVLGVVLAIIVGCLGCSGDKTTGLKPEQHVFFPSPPEIPRVQFLHNFHSSEDFASKRSGLAEFIAGEEIDKYKTISKPYGIAVSGGKVFVADTTSASIAVIDFAEQSFETFGQTGPGALRKPINVRFGPSGKLYVADTLRNQIVVFDTDGNYITEYGTGKEFKPADVVVTEEELFVLDIASHSIHVYDLQTHQLKRSFGKRGKGFGEFNYPTNMVMDAQEFINVCDSMNLRVQRIDRNGKTSFLFGKPGVTPGHFSRPRGIAVDRDGITYIADARLGIVQLFDPEGKALMYLGGTGTEDGQLYLPAQVVISYDIAEPFRKYIAPNFEPEYLVFVTNQLGPNKVSIFAFGKGPASA</sequence>
<comment type="caution">
    <text evidence="2">The sequence shown here is derived from an EMBL/GenBank/DDBJ whole genome shotgun (WGS) entry which is preliminary data.</text>
</comment>
<evidence type="ECO:0000313" key="2">
    <source>
        <dbReference type="EMBL" id="KKL17498.1"/>
    </source>
</evidence>
<dbReference type="PROSITE" id="PS51125">
    <property type="entry name" value="NHL"/>
    <property type="match status" value="1"/>
</dbReference>
<dbReference type="InterPro" id="IPR050952">
    <property type="entry name" value="TRIM-NHL_E3_ligases"/>
</dbReference>